<organism evidence="1 2">
    <name type="scientific">Durusdinium trenchii</name>
    <dbReference type="NCBI Taxonomy" id="1381693"/>
    <lineage>
        <taxon>Eukaryota</taxon>
        <taxon>Sar</taxon>
        <taxon>Alveolata</taxon>
        <taxon>Dinophyceae</taxon>
        <taxon>Suessiales</taxon>
        <taxon>Symbiodiniaceae</taxon>
        <taxon>Durusdinium</taxon>
    </lineage>
</organism>
<reference evidence="1 2" key="1">
    <citation type="submission" date="2024-02" db="EMBL/GenBank/DDBJ databases">
        <authorList>
            <person name="Chen Y."/>
            <person name="Shah S."/>
            <person name="Dougan E. K."/>
            <person name="Thang M."/>
            <person name="Chan C."/>
        </authorList>
    </citation>
    <scope>NUCLEOTIDE SEQUENCE [LARGE SCALE GENOMIC DNA]</scope>
</reference>
<protein>
    <submittedName>
        <fullName evidence="1">FO synthase subunit 1</fullName>
    </submittedName>
</protein>
<dbReference type="Proteomes" id="UP001642464">
    <property type="component" value="Unassembled WGS sequence"/>
</dbReference>
<gene>
    <name evidence="1" type="ORF">SCF082_LOCUS41409</name>
</gene>
<sequence>MSTVFTTVGQYDHVQDQVLAWDSSASISRAFNVGKAESQALFNLMKKVPAPVVSALRDAVRMRGMRPFLMHETISKDLFSDAFSSGINSMGAWEGPLTNKGGDENVLLVVKRMCMDWDKLVPSLKKPWSVSSTTALHAVCGGFIHFMEVLRTKIPATEFDKVSGGIKDQFMAGFLDPDITHALETTAPPASLEAVGFLRSVSQEIENRQTREFEEKEKELAKEVADANLKHISVKVLADMETLKDHVPSKQKEAREAALDVQYLRQRQNIAHIQLPVPQTNTTGGALVKHRRSIEDSLLSAGFDVTTTLALLFEKPVDATGADRRGGCQTCLVLCSDIRSTPWTVPSAIGPMKLIKVNEMIGYDPDSRPGATARAEQILVLCKLFSFCFESNLFFVKGRSATICVSVSRKGLNPHIEIIDAYIQGLTLQDQDHIVLFDILPNRYVEFGRAVCAQKIAGKWSAVSYMGLIKDGQKDVMQMMEEQVYNSWDAGPHAPSKMRVRDETQAPKLTAILWQNDRPVFPDSLVNKFPVGTEQHTEVLKMKNALEALWPSPSSNTPARNVNVPPRAVGEPDFADTTLLDLTREVDLAKIKSEDFAEEKLAVCQGKSNKPTIVITKDFRIYLANFTTEEVVHEQGELFAFNTGAFE</sequence>
<keyword evidence="2" id="KW-1185">Reference proteome</keyword>
<comment type="caution">
    <text evidence="1">The sequence shown here is derived from an EMBL/GenBank/DDBJ whole genome shotgun (WGS) entry which is preliminary data.</text>
</comment>
<proteinExistence type="predicted"/>
<evidence type="ECO:0000313" key="1">
    <source>
        <dbReference type="EMBL" id="CAK9087609.1"/>
    </source>
</evidence>
<accession>A0ABP0QHV8</accession>
<name>A0ABP0QHV8_9DINO</name>
<feature type="non-terminal residue" evidence="1">
    <location>
        <position position="647"/>
    </location>
</feature>
<dbReference type="EMBL" id="CAXAMM010039592">
    <property type="protein sequence ID" value="CAK9087609.1"/>
    <property type="molecule type" value="Genomic_DNA"/>
</dbReference>
<evidence type="ECO:0000313" key="2">
    <source>
        <dbReference type="Proteomes" id="UP001642464"/>
    </source>
</evidence>